<evidence type="ECO:0000313" key="3">
    <source>
        <dbReference type="EMBL" id="GFM34083.1"/>
    </source>
</evidence>
<accession>A0A7J0BJV9</accession>
<dbReference type="EMBL" id="BLVO01000013">
    <property type="protein sequence ID" value="GFM34083.1"/>
    <property type="molecule type" value="Genomic_DNA"/>
</dbReference>
<dbReference type="GO" id="GO:0016787">
    <property type="term" value="F:hydrolase activity"/>
    <property type="evidence" value="ECO:0007669"/>
    <property type="project" value="UniProtKB-KW"/>
</dbReference>
<dbReference type="SUPFAM" id="SSF53474">
    <property type="entry name" value="alpha/beta-Hydrolases"/>
    <property type="match status" value="1"/>
</dbReference>
<evidence type="ECO:0000259" key="2">
    <source>
        <dbReference type="Pfam" id="PF12697"/>
    </source>
</evidence>
<comment type="caution">
    <text evidence="3">The sequence shown here is derived from an EMBL/GenBank/DDBJ whole genome shotgun (WGS) entry which is preliminary data.</text>
</comment>
<keyword evidence="1" id="KW-1133">Transmembrane helix</keyword>
<keyword evidence="1" id="KW-0472">Membrane</keyword>
<feature type="domain" description="AB hydrolase-1" evidence="2">
    <location>
        <begin position="88"/>
        <end position="203"/>
    </location>
</feature>
<keyword evidence="3" id="KW-0378">Hydrolase</keyword>
<reference evidence="3 4" key="1">
    <citation type="submission" date="2020-05" db="EMBL/GenBank/DDBJ databases">
        <title>Draft genome sequence of Desulfovibrio sp. strain HN2T.</title>
        <authorList>
            <person name="Ueno A."/>
            <person name="Tamazawa S."/>
            <person name="Tamamura S."/>
            <person name="Murakami T."/>
            <person name="Kiyama T."/>
            <person name="Inomata H."/>
            <person name="Amano Y."/>
            <person name="Miyakawa K."/>
            <person name="Tamaki H."/>
            <person name="Naganuma T."/>
            <person name="Kaneko K."/>
        </authorList>
    </citation>
    <scope>NUCLEOTIDE SEQUENCE [LARGE SCALE GENOMIC DNA]</scope>
    <source>
        <strain evidence="3 4">HN2</strain>
    </source>
</reference>
<dbReference type="Proteomes" id="UP000503840">
    <property type="component" value="Unassembled WGS sequence"/>
</dbReference>
<dbReference type="InterPro" id="IPR029058">
    <property type="entry name" value="AB_hydrolase_fold"/>
</dbReference>
<name>A0A7J0BJV9_9BACT</name>
<dbReference type="Pfam" id="PF12697">
    <property type="entry name" value="Abhydrolase_6"/>
    <property type="match status" value="1"/>
</dbReference>
<gene>
    <name evidence="3" type="ORF">DSM101010T_24480</name>
</gene>
<dbReference type="PANTHER" id="PTHR37946:SF1">
    <property type="entry name" value="SLL1969 PROTEIN"/>
    <property type="match status" value="1"/>
</dbReference>
<dbReference type="InterPro" id="IPR000073">
    <property type="entry name" value="AB_hydrolase_1"/>
</dbReference>
<evidence type="ECO:0000256" key="1">
    <source>
        <dbReference type="SAM" id="Phobius"/>
    </source>
</evidence>
<dbReference type="PANTHER" id="PTHR37946">
    <property type="entry name" value="SLL1969 PROTEIN"/>
    <property type="match status" value="1"/>
</dbReference>
<organism evidence="3 4">
    <name type="scientific">Desulfovibrio subterraneus</name>
    <dbReference type="NCBI Taxonomy" id="2718620"/>
    <lineage>
        <taxon>Bacteria</taxon>
        <taxon>Pseudomonadati</taxon>
        <taxon>Thermodesulfobacteriota</taxon>
        <taxon>Desulfovibrionia</taxon>
        <taxon>Desulfovibrionales</taxon>
        <taxon>Desulfovibrionaceae</taxon>
        <taxon>Desulfovibrio</taxon>
    </lineage>
</organism>
<dbReference type="Gene3D" id="3.40.50.1820">
    <property type="entry name" value="alpha/beta hydrolase"/>
    <property type="match status" value="1"/>
</dbReference>
<sequence>MIWLLIKLYFAVMIIISLISYLLFWYEEGSRPYGPHPGVCTRAGCILRGLGMSLMSLIMVTATYPLAFFPTRLRVKKQSPASSTNPPILFVHGLYHNASAWLAYLRWFEQAGFSNLHSFTYLSFLTNVEHLVNKLDENVAKLEASAPDHKPVLVGHSLGGLIIRAWLSRAENDQRVAGVITLGTPHQGSKLAGLGAGGLCRSIIFRGPLIRTIEANDISPSIPCYSLSSALDNMVLPQEGLHIRNAAWIEERTPLVSHIGMLYHKPTARQVLGILRDIVEEQVEPCDVLAGVEAGEDR</sequence>
<keyword evidence="4" id="KW-1185">Reference proteome</keyword>
<evidence type="ECO:0000313" key="4">
    <source>
        <dbReference type="Proteomes" id="UP000503840"/>
    </source>
</evidence>
<feature type="transmembrane region" description="Helical" evidence="1">
    <location>
        <begin position="46"/>
        <end position="69"/>
    </location>
</feature>
<feature type="transmembrane region" description="Helical" evidence="1">
    <location>
        <begin position="7"/>
        <end position="26"/>
    </location>
</feature>
<dbReference type="AlphaFoldDB" id="A0A7J0BJV9"/>
<dbReference type="RefSeq" id="WP_174405709.1">
    <property type="nucleotide sequence ID" value="NZ_BLVO01000013.1"/>
</dbReference>
<protein>
    <submittedName>
        <fullName evidence="3">Alpha/beta hydrolase</fullName>
    </submittedName>
</protein>
<keyword evidence="1" id="KW-0812">Transmembrane</keyword>
<proteinExistence type="predicted"/>